<sequence length="101" mass="11674">MDRDDWDNFPDRVHHNPSRYAEAREMMTAVTQAVTTELTDRQRDVFIEAVVEGKPPNVVADKYGMSRNTLYKTIFDSRRKIRRFLAANGFDVDGPALTDPR</sequence>
<keyword evidence="2" id="KW-1185">Reference proteome</keyword>
<name>K0UTK8_MYCVA</name>
<dbReference type="eggNOG" id="COG1595">
    <property type="taxonomic scope" value="Bacteria"/>
</dbReference>
<comment type="caution">
    <text evidence="1">The sequence shown here is derived from an EMBL/GenBank/DDBJ whole genome shotgun (WGS) entry which is preliminary data.</text>
</comment>
<accession>K0UTK8</accession>
<dbReference type="SUPFAM" id="SSF88659">
    <property type="entry name" value="Sigma3 and sigma4 domains of RNA polymerase sigma factors"/>
    <property type="match status" value="1"/>
</dbReference>
<dbReference type="EMBL" id="ALQA01000017">
    <property type="protein sequence ID" value="EJZ10131.1"/>
    <property type="molecule type" value="Genomic_DNA"/>
</dbReference>
<dbReference type="AlphaFoldDB" id="K0UTK8"/>
<proteinExistence type="predicted"/>
<dbReference type="PATRIC" id="fig|1194972.3.peg.2083"/>
<evidence type="ECO:0000313" key="2">
    <source>
        <dbReference type="Proteomes" id="UP000006072"/>
    </source>
</evidence>
<dbReference type="InterPro" id="IPR013324">
    <property type="entry name" value="RNA_pol_sigma_r3/r4-like"/>
</dbReference>
<dbReference type="HOGENOM" id="CLU_2288490_0_0_11"/>
<dbReference type="Proteomes" id="UP000006072">
    <property type="component" value="Unassembled WGS sequence"/>
</dbReference>
<organism evidence="1 2">
    <name type="scientific">Mycolicibacterium vaccae ATCC 25954</name>
    <dbReference type="NCBI Taxonomy" id="1194972"/>
    <lineage>
        <taxon>Bacteria</taxon>
        <taxon>Bacillati</taxon>
        <taxon>Actinomycetota</taxon>
        <taxon>Actinomycetes</taxon>
        <taxon>Mycobacteriales</taxon>
        <taxon>Mycobacteriaceae</taxon>
        <taxon>Mycolicibacterium</taxon>
    </lineage>
</organism>
<dbReference type="Gene3D" id="1.10.10.10">
    <property type="entry name" value="Winged helix-like DNA-binding domain superfamily/Winged helix DNA-binding domain"/>
    <property type="match status" value="1"/>
</dbReference>
<evidence type="ECO:0000313" key="1">
    <source>
        <dbReference type="EMBL" id="EJZ10131.1"/>
    </source>
</evidence>
<protein>
    <submittedName>
        <fullName evidence="1">RNA polymerase sigma-70 factor</fullName>
    </submittedName>
</protein>
<gene>
    <name evidence="1" type="ORF">MVAC_10397</name>
</gene>
<dbReference type="InterPro" id="IPR036388">
    <property type="entry name" value="WH-like_DNA-bd_sf"/>
</dbReference>
<reference evidence="1 2" key="1">
    <citation type="journal article" date="2012" name="J. Bacteriol.">
        <title>Complete Genome Sequence of Mycobacterium vaccae Type Strain ATCC 25954.</title>
        <authorList>
            <person name="Ho Y.S."/>
            <person name="Adroub S.A."/>
            <person name="Abadi M."/>
            <person name="Al Alwan B."/>
            <person name="Alkhateeb R."/>
            <person name="Gao G."/>
            <person name="Ragab A."/>
            <person name="Ali S."/>
            <person name="van Soolingen D."/>
            <person name="Bitter W."/>
            <person name="Pain A."/>
            <person name="Abdallah A.M."/>
        </authorList>
    </citation>
    <scope>NUCLEOTIDE SEQUENCE [LARGE SCALE GENOMIC DNA]</scope>
    <source>
        <strain evidence="1 2">ATCC 25954</strain>
    </source>
</reference>